<dbReference type="InterPro" id="IPR036390">
    <property type="entry name" value="WH_DNA-bd_sf"/>
</dbReference>
<dbReference type="Proteomes" id="UP000193623">
    <property type="component" value="Unassembled WGS sequence"/>
</dbReference>
<dbReference type="InterPro" id="IPR029016">
    <property type="entry name" value="GAF-like_dom_sf"/>
</dbReference>
<sequence>MSSTTKALSLLTHFSASQPEIGLSQLCRMAGRDKATTYRHLQALETAGFVEQNPATKHYRLGPALMQLAQLREATVPRKDGAKPVLSALADATGETAHVTVLSGQTLYGLCACEAPHNSIRAVIDINTFPLHATASGLCAVAFGPQDLFDVAVASLSGFTAATPTTQTDLAALVSSIRDTGFGRANQTYEAEIQSLSAPVFDHSGHLAGAVAVASVATRFTPDLEQLIKSELVTAARNITRNWGGTIPPGIEAAWARSLTHSNALERTS</sequence>
<dbReference type="EMBL" id="FWFT01000001">
    <property type="protein sequence ID" value="SLN10406.1"/>
    <property type="molecule type" value="Genomic_DNA"/>
</dbReference>
<dbReference type="PANTHER" id="PTHR30136:SF8">
    <property type="entry name" value="TRANSCRIPTIONAL REGULATORY PROTEIN"/>
    <property type="match status" value="1"/>
</dbReference>
<dbReference type="InterPro" id="IPR005471">
    <property type="entry name" value="Tscrpt_reg_IclR_N"/>
</dbReference>
<keyword evidence="2" id="KW-0238">DNA-binding</keyword>
<dbReference type="SMART" id="SM00346">
    <property type="entry name" value="HTH_ICLR"/>
    <property type="match status" value="1"/>
</dbReference>
<keyword evidence="7" id="KW-1185">Reference proteome</keyword>
<dbReference type="AlphaFoldDB" id="A0A1Y5R6M4"/>
<dbReference type="GO" id="GO:0003700">
    <property type="term" value="F:DNA-binding transcription factor activity"/>
    <property type="evidence" value="ECO:0007669"/>
    <property type="project" value="TreeGrafter"/>
</dbReference>
<evidence type="ECO:0000256" key="2">
    <source>
        <dbReference type="ARBA" id="ARBA00023125"/>
    </source>
</evidence>
<feature type="domain" description="HTH iclR-type" evidence="4">
    <location>
        <begin position="1"/>
        <end position="63"/>
    </location>
</feature>
<dbReference type="Gene3D" id="1.10.10.10">
    <property type="entry name" value="Winged helix-like DNA-binding domain superfamily/Winged helix DNA-binding domain"/>
    <property type="match status" value="1"/>
</dbReference>
<keyword evidence="3" id="KW-0804">Transcription</keyword>
<evidence type="ECO:0000259" key="5">
    <source>
        <dbReference type="PROSITE" id="PS51078"/>
    </source>
</evidence>
<accession>A0A1Y5R6M4</accession>
<dbReference type="InterPro" id="IPR036388">
    <property type="entry name" value="WH-like_DNA-bd_sf"/>
</dbReference>
<evidence type="ECO:0000313" key="7">
    <source>
        <dbReference type="Proteomes" id="UP000193623"/>
    </source>
</evidence>
<name>A0A1Y5R6M4_9RHOB</name>
<keyword evidence="1" id="KW-0805">Transcription regulation</keyword>
<dbReference type="Pfam" id="PF09339">
    <property type="entry name" value="HTH_IclR"/>
    <property type="match status" value="1"/>
</dbReference>
<dbReference type="GO" id="GO:0045892">
    <property type="term" value="P:negative regulation of DNA-templated transcription"/>
    <property type="evidence" value="ECO:0007669"/>
    <property type="project" value="TreeGrafter"/>
</dbReference>
<dbReference type="SUPFAM" id="SSF46785">
    <property type="entry name" value="Winged helix' DNA-binding domain"/>
    <property type="match status" value="1"/>
</dbReference>
<feature type="domain" description="IclR-ED" evidence="5">
    <location>
        <begin position="64"/>
        <end position="245"/>
    </location>
</feature>
<dbReference type="Pfam" id="PF01614">
    <property type="entry name" value="IclR_C"/>
    <property type="match status" value="1"/>
</dbReference>
<dbReference type="PROSITE" id="PS51078">
    <property type="entry name" value="ICLR_ED"/>
    <property type="match status" value="1"/>
</dbReference>
<organism evidence="6 7">
    <name type="scientific">Pseudooctadecabacter jejudonensis</name>
    <dbReference type="NCBI Taxonomy" id="1391910"/>
    <lineage>
        <taxon>Bacteria</taxon>
        <taxon>Pseudomonadati</taxon>
        <taxon>Pseudomonadota</taxon>
        <taxon>Alphaproteobacteria</taxon>
        <taxon>Rhodobacterales</taxon>
        <taxon>Paracoccaceae</taxon>
        <taxon>Pseudooctadecabacter</taxon>
    </lineage>
</organism>
<dbReference type="InterPro" id="IPR014757">
    <property type="entry name" value="Tscrpt_reg_IclR_C"/>
</dbReference>
<dbReference type="GO" id="GO:0003677">
    <property type="term" value="F:DNA binding"/>
    <property type="evidence" value="ECO:0007669"/>
    <property type="project" value="UniProtKB-KW"/>
</dbReference>
<evidence type="ECO:0000259" key="4">
    <source>
        <dbReference type="PROSITE" id="PS51077"/>
    </source>
</evidence>
<dbReference type="OrthoDB" id="6811967at2"/>
<evidence type="ECO:0000313" key="6">
    <source>
        <dbReference type="EMBL" id="SLN10406.1"/>
    </source>
</evidence>
<proteinExistence type="predicted"/>
<protein>
    <submittedName>
        <fullName evidence="6">Glycerol operon regulatory protein</fullName>
    </submittedName>
</protein>
<dbReference type="PANTHER" id="PTHR30136">
    <property type="entry name" value="HELIX-TURN-HELIX TRANSCRIPTIONAL REGULATOR, ICLR FAMILY"/>
    <property type="match status" value="1"/>
</dbReference>
<dbReference type="Gene3D" id="3.30.450.40">
    <property type="match status" value="1"/>
</dbReference>
<reference evidence="6 7" key="1">
    <citation type="submission" date="2017-03" db="EMBL/GenBank/DDBJ databases">
        <authorList>
            <person name="Afonso C.L."/>
            <person name="Miller P.J."/>
            <person name="Scott M.A."/>
            <person name="Spackman E."/>
            <person name="Goraichik I."/>
            <person name="Dimitrov K.M."/>
            <person name="Suarez D.L."/>
            <person name="Swayne D.E."/>
        </authorList>
    </citation>
    <scope>NUCLEOTIDE SEQUENCE [LARGE SCALE GENOMIC DNA]</scope>
    <source>
        <strain evidence="6 7">CECT 8397</strain>
    </source>
</reference>
<dbReference type="RefSeq" id="WP_085862524.1">
    <property type="nucleotide sequence ID" value="NZ_FWFT01000001.1"/>
</dbReference>
<gene>
    <name evidence="6" type="primary">gylR</name>
    <name evidence="6" type="ORF">PSJ8397_00012</name>
</gene>
<evidence type="ECO:0000256" key="1">
    <source>
        <dbReference type="ARBA" id="ARBA00023015"/>
    </source>
</evidence>
<evidence type="ECO:0000256" key="3">
    <source>
        <dbReference type="ARBA" id="ARBA00023163"/>
    </source>
</evidence>
<dbReference type="PROSITE" id="PS51077">
    <property type="entry name" value="HTH_ICLR"/>
    <property type="match status" value="1"/>
</dbReference>
<dbReference type="InterPro" id="IPR050707">
    <property type="entry name" value="HTH_MetabolicPath_Reg"/>
</dbReference>
<dbReference type="SUPFAM" id="SSF55781">
    <property type="entry name" value="GAF domain-like"/>
    <property type="match status" value="1"/>
</dbReference>